<dbReference type="CDD" id="cd17470">
    <property type="entry name" value="T3SS_Flik_C"/>
    <property type="match status" value="1"/>
</dbReference>
<feature type="compositionally biased region" description="Acidic residues" evidence="1">
    <location>
        <begin position="420"/>
        <end position="429"/>
    </location>
</feature>
<dbReference type="HOGENOM" id="CLU_594169_0_0_6"/>
<reference evidence="3 4" key="2">
    <citation type="journal article" date="2013" name="Stand. Genomic Sci.">
        <title>Complete genome sequence of Halorhodospira halophila SL1.</title>
        <authorList>
            <person name="Challacombe J.F."/>
            <person name="Majid S."/>
            <person name="Deole R."/>
            <person name="Brettin T.S."/>
            <person name="Bruce D."/>
            <person name="Delano S.F."/>
            <person name="Detter J.C."/>
            <person name="Gleasner C.D."/>
            <person name="Han C.S."/>
            <person name="Misra M."/>
            <person name="Reitenga K.G."/>
            <person name="Mikhailova N."/>
            <person name="Woyke T."/>
            <person name="Pitluck S."/>
            <person name="Nolan M."/>
            <person name="Land M.L."/>
            <person name="Saunders E."/>
            <person name="Tapia R."/>
            <person name="Lapidus A."/>
            <person name="Ivanova N."/>
            <person name="Hoff W.D."/>
        </authorList>
    </citation>
    <scope>NUCLEOTIDE SEQUENCE [LARGE SCALE GENOMIC DNA]</scope>
    <source>
        <strain evidence="4">DSM 244 / SL1</strain>
    </source>
</reference>
<gene>
    <name evidence="3" type="ordered locus">Hhal_0493</name>
</gene>
<dbReference type="STRING" id="349124.Hhal_0493"/>
<dbReference type="PANTHER" id="PTHR37533">
    <property type="entry name" value="FLAGELLAR HOOK-LENGTH CONTROL PROTEIN"/>
    <property type="match status" value="1"/>
</dbReference>
<protein>
    <submittedName>
        <fullName evidence="3">Flagellar hook-length control protein</fullName>
    </submittedName>
</protein>
<dbReference type="Pfam" id="PF02120">
    <property type="entry name" value="Flg_hook"/>
    <property type="match status" value="1"/>
</dbReference>
<dbReference type="Proteomes" id="UP000000647">
    <property type="component" value="Chromosome"/>
</dbReference>
<evidence type="ECO:0000256" key="1">
    <source>
        <dbReference type="SAM" id="MobiDB-lite"/>
    </source>
</evidence>
<reference evidence="4" key="1">
    <citation type="submission" date="2006-12" db="EMBL/GenBank/DDBJ databases">
        <title>Complete sequence of Halorhodospira halophila SL1.</title>
        <authorList>
            <consortium name="US DOE Joint Genome Institute"/>
            <person name="Copeland A."/>
            <person name="Lucas S."/>
            <person name="Lapidus A."/>
            <person name="Barry K."/>
            <person name="Detter J.C."/>
            <person name="Glavina del Rio T."/>
            <person name="Hammon N."/>
            <person name="Israni S."/>
            <person name="Dalin E."/>
            <person name="Tice H."/>
            <person name="Pitluck S."/>
            <person name="Saunders E."/>
            <person name="Brettin T."/>
            <person name="Bruce D."/>
            <person name="Han C."/>
            <person name="Tapia R."/>
            <person name="Schmutz J."/>
            <person name="Larimer F."/>
            <person name="Land M."/>
            <person name="Hauser L."/>
            <person name="Kyrpides N."/>
            <person name="Mikhailova N."/>
            <person name="Hoff W."/>
            <person name="Richardson P."/>
        </authorList>
    </citation>
    <scope>NUCLEOTIDE SEQUENCE [LARGE SCALE GENOMIC DNA]</scope>
    <source>
        <strain evidence="4">DSM 244 / SL1</strain>
    </source>
</reference>
<organism evidence="3 4">
    <name type="scientific">Halorhodospira halophila (strain DSM 244 / SL1)</name>
    <name type="common">Ectothiorhodospira halophila (strain DSM 244 / SL1)</name>
    <dbReference type="NCBI Taxonomy" id="349124"/>
    <lineage>
        <taxon>Bacteria</taxon>
        <taxon>Pseudomonadati</taxon>
        <taxon>Pseudomonadota</taxon>
        <taxon>Gammaproteobacteria</taxon>
        <taxon>Chromatiales</taxon>
        <taxon>Ectothiorhodospiraceae</taxon>
        <taxon>Halorhodospira</taxon>
    </lineage>
</organism>
<keyword evidence="3" id="KW-0966">Cell projection</keyword>
<dbReference type="KEGG" id="hha:Hhal_0493"/>
<evidence type="ECO:0000313" key="4">
    <source>
        <dbReference type="Proteomes" id="UP000000647"/>
    </source>
</evidence>
<dbReference type="InterPro" id="IPR021136">
    <property type="entry name" value="Flagellar_hook_control-like_C"/>
</dbReference>
<accession>A1WUB8</accession>
<feature type="region of interest" description="Disordered" evidence="1">
    <location>
        <begin position="253"/>
        <end position="276"/>
    </location>
</feature>
<dbReference type="AlphaFoldDB" id="A1WUB8"/>
<dbReference type="OrthoDB" id="1792985at2"/>
<keyword evidence="4" id="KW-1185">Reference proteome</keyword>
<sequence length="460" mass="47118">MPLTDLAALDLEAAGRKRPEGAALDGKGEAGGFLEALLETPALKEAGIDEADLKGLLDALGGKLDGEGLPLDGEILPSELEELGLDVDELPEKLQAVMDALAGVGEGDAEQALEGLDPAVLKELGSADPEELSAKLKALLEGESDKLERVEAWLEGQRQLAAERAEVLQALAELEDEGLSGKELIATLQERLAHLDDPEHTADAEGLAAVAASTATLFGGGIGDEPEGGRNTALGDQITRELRAGGLLHAASGGLDLSGGQTGTQGGQTGSGERSPAAEALLQALQPGSRGGDEGSAARGEFSGLLAAAQGLDGSQRGGGMQFTVQQPVGQQGFTPAVGERVVWMVNENIQQARLQLNPPGLGPLDIQINVGDERTTVNITTHNAATREALEQDLERLKQLLADQGQGEVDVNISQGEGGEAEDTDPETGEPLQAAAGPGEEGDEAAAGSAGRGLVDHYA</sequence>
<dbReference type="InterPro" id="IPR038610">
    <property type="entry name" value="FliK-like_C_sf"/>
</dbReference>
<dbReference type="EMBL" id="CP000544">
    <property type="protein sequence ID" value="ABM61280.1"/>
    <property type="molecule type" value="Genomic_DNA"/>
</dbReference>
<dbReference type="RefSeq" id="WP_011813303.1">
    <property type="nucleotide sequence ID" value="NC_008789.1"/>
</dbReference>
<dbReference type="Gene3D" id="3.30.750.140">
    <property type="match status" value="1"/>
</dbReference>
<feature type="domain" description="Flagellar hook-length control protein-like C-terminal" evidence="2">
    <location>
        <begin position="340"/>
        <end position="421"/>
    </location>
</feature>
<name>A1WUB8_HALHL</name>
<dbReference type="PANTHER" id="PTHR37533:SF2">
    <property type="entry name" value="FLAGELLAR HOOK-LENGTH CONTROL PROTEIN"/>
    <property type="match status" value="1"/>
</dbReference>
<dbReference type="InterPro" id="IPR052563">
    <property type="entry name" value="FliK"/>
</dbReference>
<proteinExistence type="predicted"/>
<dbReference type="eggNOG" id="COG3144">
    <property type="taxonomic scope" value="Bacteria"/>
</dbReference>
<keyword evidence="3" id="KW-0282">Flagellum</keyword>
<keyword evidence="3" id="KW-0969">Cilium</keyword>
<feature type="compositionally biased region" description="Gly residues" evidence="1">
    <location>
        <begin position="256"/>
        <end position="270"/>
    </location>
</feature>
<feature type="region of interest" description="Disordered" evidence="1">
    <location>
        <begin position="408"/>
        <end position="460"/>
    </location>
</feature>
<evidence type="ECO:0000259" key="2">
    <source>
        <dbReference type="Pfam" id="PF02120"/>
    </source>
</evidence>
<evidence type="ECO:0000313" key="3">
    <source>
        <dbReference type="EMBL" id="ABM61280.1"/>
    </source>
</evidence>